<dbReference type="PROSITE" id="PS51736">
    <property type="entry name" value="RECOMBINASES_3"/>
    <property type="match status" value="1"/>
</dbReference>
<evidence type="ECO:0000313" key="4">
    <source>
        <dbReference type="EMBL" id="SFQ44446.1"/>
    </source>
</evidence>
<dbReference type="Pfam" id="PF00239">
    <property type="entry name" value="Resolvase"/>
    <property type="match status" value="1"/>
</dbReference>
<proteinExistence type="predicted"/>
<dbReference type="CDD" id="cd00338">
    <property type="entry name" value="Ser_Recombinase"/>
    <property type="match status" value="1"/>
</dbReference>
<dbReference type="Pfam" id="PF07508">
    <property type="entry name" value="Recombinase"/>
    <property type="match status" value="1"/>
</dbReference>
<dbReference type="Pfam" id="PF13408">
    <property type="entry name" value="Zn_ribbon_recom"/>
    <property type="match status" value="1"/>
</dbReference>
<sequence length="527" mass="58261">MTTRVAVYVRYSSGLQKPTSIEDQIAMAEIVCKQNGWTIVETFIDMEKTGRNTNRAGYQAMKAAAQSRRFDMVVTESMSRLNRNVRDSIDIYTVLSFQDVSLYTIEEKHQDFLRVLFLGYGSQTQSEKIGEATLRGMKGALKRKRLHGKAFGYRKRKAEHGCNREIVEEQAAVVRRIFKAFASGQSATAIAESLNADRIPAPKGGSWEGSTIRGNPARGEGILRNRLYIGIPGMGRTKHTYNPETFQKRIKPTPDQMVEEDIPELRIIDQPLWDAVQAELARRAAASPKAARAARRKTYLLSGLLTCGCCGGSYITVNKTSYGCREARRKGCSNKVLISRKRIETRVFAALDQAFRSPELIAQFEAAMESERKALADGSLDTERARLGAALKKAEQGKTNILNAIAEGAPYATFKEKAEALEVEIAQLTQRVSDIDTQIENSSQVMESGAAVYERVLSQLTQLLSDRDFVEEAHGYLAVLIRKIVLMPDETAEHGLRATMELSSEALLPGVMGDQGAGSKSGTKVVC</sequence>
<feature type="coiled-coil region" evidence="1">
    <location>
        <begin position="411"/>
        <end position="438"/>
    </location>
</feature>
<dbReference type="GO" id="GO:0000150">
    <property type="term" value="F:DNA strand exchange activity"/>
    <property type="evidence" value="ECO:0007669"/>
    <property type="project" value="InterPro"/>
</dbReference>
<reference evidence="5" key="1">
    <citation type="submission" date="2016-10" db="EMBL/GenBank/DDBJ databases">
        <authorList>
            <person name="Varghese N."/>
            <person name="Submissions S."/>
        </authorList>
    </citation>
    <scope>NUCLEOTIDE SEQUENCE [LARGE SCALE GENOMIC DNA]</scope>
    <source>
        <strain evidence="5">JCM 10271</strain>
    </source>
</reference>
<dbReference type="SMART" id="SM00857">
    <property type="entry name" value="Resolvase"/>
    <property type="match status" value="1"/>
</dbReference>
<organism evidence="4 5">
    <name type="scientific">Roseivivax halotolerans</name>
    <dbReference type="NCBI Taxonomy" id="93684"/>
    <lineage>
        <taxon>Bacteria</taxon>
        <taxon>Pseudomonadati</taxon>
        <taxon>Pseudomonadota</taxon>
        <taxon>Alphaproteobacteria</taxon>
        <taxon>Rhodobacterales</taxon>
        <taxon>Roseobacteraceae</taxon>
        <taxon>Roseivivax</taxon>
    </lineage>
</organism>
<dbReference type="AlphaFoldDB" id="A0A1I5YJN8"/>
<dbReference type="InterPro" id="IPR006119">
    <property type="entry name" value="Resolv_N"/>
</dbReference>
<dbReference type="PROSITE" id="PS51737">
    <property type="entry name" value="RECOMBINASE_DNA_BIND"/>
    <property type="match status" value="1"/>
</dbReference>
<name>A0A1I5YJN8_9RHOB</name>
<dbReference type="PANTHER" id="PTHR30461">
    <property type="entry name" value="DNA-INVERTASE FROM LAMBDOID PROPHAGE"/>
    <property type="match status" value="1"/>
</dbReference>
<dbReference type="GO" id="GO:0003677">
    <property type="term" value="F:DNA binding"/>
    <property type="evidence" value="ECO:0007669"/>
    <property type="project" value="InterPro"/>
</dbReference>
<dbReference type="InterPro" id="IPR011109">
    <property type="entry name" value="DNA_bind_recombinase_dom"/>
</dbReference>
<evidence type="ECO:0000259" key="2">
    <source>
        <dbReference type="PROSITE" id="PS51736"/>
    </source>
</evidence>
<dbReference type="InterPro" id="IPR050639">
    <property type="entry name" value="SSR_resolvase"/>
</dbReference>
<gene>
    <name evidence="4" type="ORF">SAMN05421853_1067</name>
</gene>
<dbReference type="InterPro" id="IPR036162">
    <property type="entry name" value="Resolvase-like_N_sf"/>
</dbReference>
<evidence type="ECO:0000259" key="3">
    <source>
        <dbReference type="PROSITE" id="PS51737"/>
    </source>
</evidence>
<dbReference type="InterPro" id="IPR025827">
    <property type="entry name" value="Zn_ribbon_recom_dom"/>
</dbReference>
<dbReference type="EMBL" id="FOXV01000006">
    <property type="protein sequence ID" value="SFQ44446.1"/>
    <property type="molecule type" value="Genomic_DNA"/>
</dbReference>
<keyword evidence="1" id="KW-0175">Coiled coil</keyword>
<evidence type="ECO:0000313" key="5">
    <source>
        <dbReference type="Proteomes" id="UP000243106"/>
    </source>
</evidence>
<accession>A0A1I5YJN8</accession>
<dbReference type="STRING" id="93684.SAMN05421853_1067"/>
<dbReference type="RefSeq" id="WP_093011127.1">
    <property type="nucleotide sequence ID" value="NZ_FOXV01000006.1"/>
</dbReference>
<dbReference type="SUPFAM" id="SSF53041">
    <property type="entry name" value="Resolvase-like"/>
    <property type="match status" value="1"/>
</dbReference>
<dbReference type="InterPro" id="IPR038109">
    <property type="entry name" value="DNA_bind_recomb_sf"/>
</dbReference>
<keyword evidence="5" id="KW-1185">Reference proteome</keyword>
<dbReference type="Gene3D" id="3.40.50.1390">
    <property type="entry name" value="Resolvase, N-terminal catalytic domain"/>
    <property type="match status" value="1"/>
</dbReference>
<protein>
    <submittedName>
        <fullName evidence="4">Site-specific DNA recombinase</fullName>
    </submittedName>
</protein>
<dbReference type="Gene3D" id="3.90.1750.20">
    <property type="entry name" value="Putative Large Serine Recombinase, Chain B, Domain 2"/>
    <property type="match status" value="1"/>
</dbReference>
<evidence type="ECO:0000256" key="1">
    <source>
        <dbReference type="SAM" id="Coils"/>
    </source>
</evidence>
<feature type="domain" description="Recombinase" evidence="3">
    <location>
        <begin position="150"/>
        <end position="286"/>
    </location>
</feature>
<dbReference type="PANTHER" id="PTHR30461:SF23">
    <property type="entry name" value="DNA RECOMBINASE-RELATED"/>
    <property type="match status" value="1"/>
</dbReference>
<dbReference type="Proteomes" id="UP000243106">
    <property type="component" value="Unassembled WGS sequence"/>
</dbReference>
<feature type="domain" description="Resolvase/invertase-type recombinase catalytic" evidence="2">
    <location>
        <begin position="4"/>
        <end position="161"/>
    </location>
</feature>